<organism evidence="1 2">
    <name type="scientific">Goodea atripinnis</name>
    <dbReference type="NCBI Taxonomy" id="208336"/>
    <lineage>
        <taxon>Eukaryota</taxon>
        <taxon>Metazoa</taxon>
        <taxon>Chordata</taxon>
        <taxon>Craniata</taxon>
        <taxon>Vertebrata</taxon>
        <taxon>Euteleostomi</taxon>
        <taxon>Actinopterygii</taxon>
        <taxon>Neopterygii</taxon>
        <taxon>Teleostei</taxon>
        <taxon>Neoteleostei</taxon>
        <taxon>Acanthomorphata</taxon>
        <taxon>Ovalentaria</taxon>
        <taxon>Atherinomorphae</taxon>
        <taxon>Cyprinodontiformes</taxon>
        <taxon>Goodeidae</taxon>
        <taxon>Goodea</taxon>
    </lineage>
</organism>
<accession>A0ABV0P935</accession>
<dbReference type="EMBL" id="JAHRIO010064813">
    <property type="protein sequence ID" value="MEQ2179946.1"/>
    <property type="molecule type" value="Genomic_DNA"/>
</dbReference>
<name>A0ABV0P935_9TELE</name>
<proteinExistence type="predicted"/>
<evidence type="ECO:0000313" key="1">
    <source>
        <dbReference type="EMBL" id="MEQ2179946.1"/>
    </source>
</evidence>
<gene>
    <name evidence="1" type="ORF">GOODEAATRI_030497</name>
</gene>
<sequence>MNGPLVYLHRLSCHCEATGSGAAGQFLASCLSCWVSVDEGGGGGGVSSRSPMKSRLCLPVSMTAALSQYSAVGRPLHLKTVPSGVSEPLAVFLQLLLRFIFFLHCPCVYFVF</sequence>
<reference evidence="1 2" key="1">
    <citation type="submission" date="2021-06" db="EMBL/GenBank/DDBJ databases">
        <authorList>
            <person name="Palmer J.M."/>
        </authorList>
    </citation>
    <scope>NUCLEOTIDE SEQUENCE [LARGE SCALE GENOMIC DNA]</scope>
    <source>
        <strain evidence="1 2">GA_2019</strain>
        <tissue evidence="1">Muscle</tissue>
    </source>
</reference>
<protein>
    <submittedName>
        <fullName evidence="1">Uncharacterized protein</fullName>
    </submittedName>
</protein>
<evidence type="ECO:0000313" key="2">
    <source>
        <dbReference type="Proteomes" id="UP001476798"/>
    </source>
</evidence>
<dbReference type="Proteomes" id="UP001476798">
    <property type="component" value="Unassembled WGS sequence"/>
</dbReference>
<keyword evidence="2" id="KW-1185">Reference proteome</keyword>
<comment type="caution">
    <text evidence="1">The sequence shown here is derived from an EMBL/GenBank/DDBJ whole genome shotgun (WGS) entry which is preliminary data.</text>
</comment>